<proteinExistence type="predicted"/>
<name>A0ABZ2TTV4_9FLAO</name>
<organism evidence="2 3">
    <name type="scientific">Polaribacter marinaquae</name>
    <dbReference type="NCBI Taxonomy" id="1642819"/>
    <lineage>
        <taxon>Bacteria</taxon>
        <taxon>Pseudomonadati</taxon>
        <taxon>Bacteroidota</taxon>
        <taxon>Flavobacteriia</taxon>
        <taxon>Flavobacteriales</taxon>
        <taxon>Flavobacteriaceae</taxon>
    </lineage>
</organism>
<dbReference type="InterPro" id="IPR016181">
    <property type="entry name" value="Acyl_CoA_acyltransferase"/>
</dbReference>
<dbReference type="Pfam" id="PF13302">
    <property type="entry name" value="Acetyltransf_3"/>
    <property type="match status" value="1"/>
</dbReference>
<feature type="domain" description="N-acetyltransferase" evidence="1">
    <location>
        <begin position="16"/>
        <end position="173"/>
    </location>
</feature>
<reference evidence="2 3" key="1">
    <citation type="submission" date="2024-03" db="EMBL/GenBank/DDBJ databases">
        <authorList>
            <person name="Cao K."/>
        </authorList>
    </citation>
    <scope>NUCLEOTIDE SEQUENCE [LARGE SCALE GENOMIC DNA]</scope>
    <source>
        <strain evidence="2 3">MCCC 1K00696</strain>
    </source>
</reference>
<gene>
    <name evidence="2" type="ORF">WG950_04215</name>
</gene>
<evidence type="ECO:0000259" key="1">
    <source>
        <dbReference type="PROSITE" id="PS51186"/>
    </source>
</evidence>
<evidence type="ECO:0000313" key="2">
    <source>
        <dbReference type="EMBL" id="WYW56468.1"/>
    </source>
</evidence>
<dbReference type="PROSITE" id="PS51186">
    <property type="entry name" value="GNAT"/>
    <property type="match status" value="1"/>
</dbReference>
<dbReference type="InterPro" id="IPR051531">
    <property type="entry name" value="N-acetyltransferase"/>
</dbReference>
<dbReference type="PANTHER" id="PTHR43792">
    <property type="entry name" value="GNAT FAMILY, PUTATIVE (AFU_ORTHOLOGUE AFUA_3G00765)-RELATED-RELATED"/>
    <property type="match status" value="1"/>
</dbReference>
<accession>A0ABZ2TTV4</accession>
<dbReference type="InterPro" id="IPR000182">
    <property type="entry name" value="GNAT_dom"/>
</dbReference>
<evidence type="ECO:0000313" key="3">
    <source>
        <dbReference type="Proteomes" id="UP001491088"/>
    </source>
</evidence>
<keyword evidence="3" id="KW-1185">Reference proteome</keyword>
<dbReference type="Proteomes" id="UP001491088">
    <property type="component" value="Chromosome"/>
</dbReference>
<sequence>MSFNFTEYPILKTERLILRKATDLDIAVVLELRSSEEINKFVGTKRIQNLEEASAFINSCNSLYDQHKRIFWLIEFQNQVIGSIVLHNISKVGAYAEIGYKLKPNFQQKGIMTEALQKVITFGFDKLALTTIEAFTHKNNIASIALLEKNGFVFLPKRKCITFNYNRIFKIRK</sequence>
<dbReference type="SUPFAM" id="SSF55729">
    <property type="entry name" value="Acyl-CoA N-acyltransferases (Nat)"/>
    <property type="match status" value="1"/>
</dbReference>
<protein>
    <submittedName>
        <fullName evidence="2">GNAT family N-acetyltransferase</fullName>
    </submittedName>
</protein>
<dbReference type="Gene3D" id="3.40.630.30">
    <property type="match status" value="1"/>
</dbReference>
<dbReference type="CDD" id="cd04301">
    <property type="entry name" value="NAT_SF"/>
    <property type="match status" value="1"/>
</dbReference>
<dbReference type="EMBL" id="CP150496">
    <property type="protein sequence ID" value="WYW56468.1"/>
    <property type="molecule type" value="Genomic_DNA"/>
</dbReference>
<dbReference type="RefSeq" id="WP_340934299.1">
    <property type="nucleotide sequence ID" value="NZ_CP150496.1"/>
</dbReference>